<keyword evidence="2 3" id="KW-0040">ANK repeat</keyword>
<feature type="repeat" description="ANK" evidence="3">
    <location>
        <begin position="348"/>
        <end position="369"/>
    </location>
</feature>
<dbReference type="SMART" id="SM00248">
    <property type="entry name" value="ANK"/>
    <property type="match status" value="5"/>
</dbReference>
<dbReference type="PANTHER" id="PTHR24201:SF16">
    <property type="entry name" value="ANKYRIN-1-LIKE-RELATED"/>
    <property type="match status" value="1"/>
</dbReference>
<evidence type="ECO:0000313" key="6">
    <source>
        <dbReference type="Proteomes" id="UP000028045"/>
    </source>
</evidence>
<keyword evidence="6" id="KW-1185">Reference proteome</keyword>
<dbReference type="PROSITE" id="PS50088">
    <property type="entry name" value="ANK_REPEAT"/>
    <property type="match status" value="4"/>
</dbReference>
<dbReference type="Pfam" id="PF13637">
    <property type="entry name" value="Ank_4"/>
    <property type="match status" value="1"/>
</dbReference>
<sequence>METNRTPKRSSLSYVLSIEPACWLSVPTVAIESVHRRVPCPPTVQPNRDRMFLLTQLHFNSIRTKKTRKKLMEALMNLPIGSDAYSQAYRDAMERVQKQDSDSVELAENVLSWIIHARRPLTTIELQDAIGVEVGMLTPDENNLPQVQNMMSVCAGLVTVDHESNIIRLVHYTTQRHFEQNIWFPSAHSDMMTICITYLSFNDFRSGSCPSDAEFEERLQVYPLYDYAAHNWGYHGRYGQTVCQVLMRFLEREARLEASIQGLLAEKLWNRHSNYSQQVLSRMTGLHMLAYFGVEEAMKVILQTTGKEDAKNSYGRTPLSYATENGHQVIAQLLLAIGKVDVDSKDQDGWTPLLYATRNGHEAVVHLLLTTERVDVDLKAKNRRTPLSHAAENGHEAVVHLLLATGKADVDSKDEDNRTPLSHAAESGHKDIVQLLLATKRPTLTKVMQTVRRHSHMM</sequence>
<keyword evidence="1" id="KW-0677">Repeat</keyword>
<evidence type="ECO:0000313" key="5">
    <source>
        <dbReference type="EMBL" id="KEY74365.1"/>
    </source>
</evidence>
<protein>
    <recommendedName>
        <fullName evidence="4">GPI inositol-deacylase winged helix domain-containing protein</fullName>
    </recommendedName>
</protein>
<dbReference type="EMBL" id="KL647613">
    <property type="protein sequence ID" value="KEY74365.1"/>
    <property type="molecule type" value="Genomic_DNA"/>
</dbReference>
<dbReference type="PROSITE" id="PS50297">
    <property type="entry name" value="ANK_REP_REGION"/>
    <property type="match status" value="4"/>
</dbReference>
<dbReference type="OrthoDB" id="1577640at2759"/>
<dbReference type="AlphaFoldDB" id="A0A084B9Y6"/>
<dbReference type="InterPro" id="IPR054471">
    <property type="entry name" value="GPIID_WHD"/>
</dbReference>
<dbReference type="SUPFAM" id="SSF48403">
    <property type="entry name" value="Ankyrin repeat"/>
    <property type="match status" value="1"/>
</dbReference>
<feature type="repeat" description="ANK" evidence="3">
    <location>
        <begin position="416"/>
        <end position="437"/>
    </location>
</feature>
<dbReference type="InterPro" id="IPR050776">
    <property type="entry name" value="Ank_Repeat/CDKN_Inhibitor"/>
</dbReference>
<dbReference type="Pfam" id="PF12796">
    <property type="entry name" value="Ank_2"/>
    <property type="match status" value="1"/>
</dbReference>
<dbReference type="Gene3D" id="1.25.40.20">
    <property type="entry name" value="Ankyrin repeat-containing domain"/>
    <property type="match status" value="1"/>
</dbReference>
<accession>A0A084B9Y6</accession>
<dbReference type="InterPro" id="IPR002110">
    <property type="entry name" value="Ankyrin_rpt"/>
</dbReference>
<evidence type="ECO:0000256" key="2">
    <source>
        <dbReference type="ARBA" id="ARBA00023043"/>
    </source>
</evidence>
<feature type="domain" description="GPI inositol-deacylase winged helix" evidence="4">
    <location>
        <begin position="103"/>
        <end position="178"/>
    </location>
</feature>
<dbReference type="InterPro" id="IPR036770">
    <property type="entry name" value="Ankyrin_rpt-contain_sf"/>
</dbReference>
<feature type="repeat" description="ANK" evidence="3">
    <location>
        <begin position="382"/>
        <end position="406"/>
    </location>
</feature>
<dbReference type="PANTHER" id="PTHR24201">
    <property type="entry name" value="ANK_REP_REGION DOMAIN-CONTAINING PROTEIN"/>
    <property type="match status" value="1"/>
</dbReference>
<evidence type="ECO:0000256" key="3">
    <source>
        <dbReference type="PROSITE-ProRule" id="PRU00023"/>
    </source>
</evidence>
<evidence type="ECO:0000256" key="1">
    <source>
        <dbReference type="ARBA" id="ARBA00022737"/>
    </source>
</evidence>
<dbReference type="Pfam" id="PF22939">
    <property type="entry name" value="WHD_GPIID"/>
    <property type="match status" value="1"/>
</dbReference>
<gene>
    <name evidence="5" type="ORF">S7711_09801</name>
</gene>
<name>A0A084B9Y6_STACB</name>
<proteinExistence type="predicted"/>
<dbReference type="Proteomes" id="UP000028045">
    <property type="component" value="Unassembled WGS sequence"/>
</dbReference>
<feature type="repeat" description="ANK" evidence="3">
    <location>
        <begin position="314"/>
        <end position="338"/>
    </location>
</feature>
<organism evidence="5 6">
    <name type="scientific">Stachybotrys chartarum (strain CBS 109288 / IBT 7711)</name>
    <name type="common">Toxic black mold</name>
    <name type="synonym">Stilbospora chartarum</name>
    <dbReference type="NCBI Taxonomy" id="1280523"/>
    <lineage>
        <taxon>Eukaryota</taxon>
        <taxon>Fungi</taxon>
        <taxon>Dikarya</taxon>
        <taxon>Ascomycota</taxon>
        <taxon>Pezizomycotina</taxon>
        <taxon>Sordariomycetes</taxon>
        <taxon>Hypocreomycetidae</taxon>
        <taxon>Hypocreales</taxon>
        <taxon>Stachybotryaceae</taxon>
        <taxon>Stachybotrys</taxon>
    </lineage>
</organism>
<evidence type="ECO:0000259" key="4">
    <source>
        <dbReference type="Pfam" id="PF22939"/>
    </source>
</evidence>
<dbReference type="HOGENOM" id="CLU_000288_34_14_1"/>
<dbReference type="GO" id="GO:0005634">
    <property type="term" value="C:nucleus"/>
    <property type="evidence" value="ECO:0007669"/>
    <property type="project" value="TreeGrafter"/>
</dbReference>
<reference evidence="5 6" key="1">
    <citation type="journal article" date="2014" name="BMC Genomics">
        <title>Comparative genome sequencing reveals chemotype-specific gene clusters in the toxigenic black mold Stachybotrys.</title>
        <authorList>
            <person name="Semeiks J."/>
            <person name="Borek D."/>
            <person name="Otwinowski Z."/>
            <person name="Grishin N.V."/>
        </authorList>
    </citation>
    <scope>NUCLEOTIDE SEQUENCE [LARGE SCALE GENOMIC DNA]</scope>
    <source>
        <strain evidence="6">CBS 109288 / IBT 7711</strain>
    </source>
</reference>